<keyword evidence="3" id="KW-1185">Reference proteome</keyword>
<dbReference type="EMBL" id="BSXT01019009">
    <property type="protein sequence ID" value="GMG17417.1"/>
    <property type="molecule type" value="Genomic_DNA"/>
</dbReference>
<evidence type="ECO:0000256" key="1">
    <source>
        <dbReference type="SAM" id="MobiDB-lite"/>
    </source>
</evidence>
<dbReference type="AlphaFoldDB" id="A0A9W6YQE5"/>
<protein>
    <submittedName>
        <fullName evidence="2">Unnamed protein product</fullName>
    </submittedName>
</protein>
<evidence type="ECO:0000313" key="2">
    <source>
        <dbReference type="EMBL" id="GMG17417.1"/>
    </source>
</evidence>
<organism evidence="2 3">
    <name type="scientific">Phytophthora fragariaefolia</name>
    <dbReference type="NCBI Taxonomy" id="1490495"/>
    <lineage>
        <taxon>Eukaryota</taxon>
        <taxon>Sar</taxon>
        <taxon>Stramenopiles</taxon>
        <taxon>Oomycota</taxon>
        <taxon>Peronosporomycetes</taxon>
        <taxon>Peronosporales</taxon>
        <taxon>Peronosporaceae</taxon>
        <taxon>Phytophthora</taxon>
    </lineage>
</organism>
<dbReference type="Proteomes" id="UP001165121">
    <property type="component" value="Unassembled WGS sequence"/>
</dbReference>
<proteinExistence type="predicted"/>
<feature type="region of interest" description="Disordered" evidence="1">
    <location>
        <begin position="43"/>
        <end position="71"/>
    </location>
</feature>
<accession>A0A9W6YQE5</accession>
<gene>
    <name evidence="2" type="ORF">Pfra01_003014800</name>
</gene>
<evidence type="ECO:0000313" key="3">
    <source>
        <dbReference type="Proteomes" id="UP001165121"/>
    </source>
</evidence>
<comment type="caution">
    <text evidence="2">The sequence shown here is derived from an EMBL/GenBank/DDBJ whole genome shotgun (WGS) entry which is preliminary data.</text>
</comment>
<sequence length="113" mass="12088">MRVRLDEAHAAVGLPVLPADGYEAESVSAEVVLEEHALLEKTGVGPYASGSQDTTPKAQGPEPRRRAHVDPTVAVQRGVYDRLLSTADDTKRDAIDGRLAMRLHGANDTAFAN</sequence>
<reference evidence="2" key="1">
    <citation type="submission" date="2023-04" db="EMBL/GenBank/DDBJ databases">
        <title>Phytophthora fragariaefolia NBRC 109709.</title>
        <authorList>
            <person name="Ichikawa N."/>
            <person name="Sato H."/>
            <person name="Tonouchi N."/>
        </authorList>
    </citation>
    <scope>NUCLEOTIDE SEQUENCE</scope>
    <source>
        <strain evidence="2">NBRC 109709</strain>
    </source>
</reference>
<name>A0A9W6YQE5_9STRA</name>